<keyword evidence="3" id="KW-1185">Reference proteome</keyword>
<dbReference type="SUPFAM" id="SSF47336">
    <property type="entry name" value="ACP-like"/>
    <property type="match status" value="1"/>
</dbReference>
<evidence type="ECO:0000313" key="3">
    <source>
        <dbReference type="Proteomes" id="UP000307841"/>
    </source>
</evidence>
<comment type="caution">
    <text evidence="2">The sequence shown here is derived from an EMBL/GenBank/DDBJ whole genome shotgun (WGS) entry which is preliminary data.</text>
</comment>
<sequence>MTTPELTDLINAKIKELFHYDRVIQPQENLNALGLDSKRALELLVALETELNVMVDDEDLVVENFATIEAIANMFSQKFQIQ</sequence>
<gene>
    <name evidence="2" type="ORF">E8L90_06245</name>
</gene>
<accession>A0A4U2Y3U9</accession>
<protein>
    <submittedName>
        <fullName evidence="2">Acyl carrier protein</fullName>
    </submittedName>
</protein>
<dbReference type="InterPro" id="IPR009081">
    <property type="entry name" value="PP-bd_ACP"/>
</dbReference>
<evidence type="ECO:0000259" key="1">
    <source>
        <dbReference type="PROSITE" id="PS50075"/>
    </source>
</evidence>
<dbReference type="Pfam" id="PF00550">
    <property type="entry name" value="PP-binding"/>
    <property type="match status" value="1"/>
</dbReference>
<dbReference type="Proteomes" id="UP000307841">
    <property type="component" value="Unassembled WGS sequence"/>
</dbReference>
<dbReference type="AlphaFoldDB" id="A0A4U2Y3U9"/>
<dbReference type="PROSITE" id="PS50075">
    <property type="entry name" value="CARRIER"/>
    <property type="match status" value="1"/>
</dbReference>
<organism evidence="2 3">
    <name type="scientific">Brevibacillus antibioticus</name>
    <dbReference type="NCBI Taxonomy" id="2570228"/>
    <lineage>
        <taxon>Bacteria</taxon>
        <taxon>Bacillati</taxon>
        <taxon>Bacillota</taxon>
        <taxon>Bacilli</taxon>
        <taxon>Bacillales</taxon>
        <taxon>Paenibacillaceae</taxon>
        <taxon>Brevibacillus</taxon>
    </lineage>
</organism>
<dbReference type="OrthoDB" id="1495744at2"/>
<dbReference type="InterPro" id="IPR036736">
    <property type="entry name" value="ACP-like_sf"/>
</dbReference>
<evidence type="ECO:0000313" key="2">
    <source>
        <dbReference type="EMBL" id="TKI55089.1"/>
    </source>
</evidence>
<name>A0A4U2Y3U9_9BACL</name>
<reference evidence="2 3" key="1">
    <citation type="submission" date="2019-04" db="EMBL/GenBank/DDBJ databases">
        <title>Whole genome sequencing of Brevibacillus sp. TGS2-1.</title>
        <authorList>
            <person name="Choi A."/>
        </authorList>
    </citation>
    <scope>NUCLEOTIDE SEQUENCE [LARGE SCALE GENOMIC DNA]</scope>
    <source>
        <strain evidence="2 3">TGS2-1</strain>
    </source>
</reference>
<proteinExistence type="predicted"/>
<dbReference type="EMBL" id="SZNK01000001">
    <property type="protein sequence ID" value="TKI55089.1"/>
    <property type="molecule type" value="Genomic_DNA"/>
</dbReference>
<feature type="domain" description="Carrier" evidence="1">
    <location>
        <begin position="1"/>
        <end position="79"/>
    </location>
</feature>
<dbReference type="Gene3D" id="1.10.1200.10">
    <property type="entry name" value="ACP-like"/>
    <property type="match status" value="1"/>
</dbReference>
<dbReference type="RefSeq" id="WP_137028468.1">
    <property type="nucleotide sequence ID" value="NZ_SZNK01000001.1"/>
</dbReference>